<keyword evidence="2" id="KW-1185">Reference proteome</keyword>
<organism evidence="1 2">
    <name type="scientific">Paraflavisolibacter caeni</name>
    <dbReference type="NCBI Taxonomy" id="2982496"/>
    <lineage>
        <taxon>Bacteria</taxon>
        <taxon>Pseudomonadati</taxon>
        <taxon>Bacteroidota</taxon>
        <taxon>Chitinophagia</taxon>
        <taxon>Chitinophagales</taxon>
        <taxon>Chitinophagaceae</taxon>
        <taxon>Paraflavisolibacter</taxon>
    </lineage>
</organism>
<dbReference type="RefSeq" id="WP_279298760.1">
    <property type="nucleotide sequence ID" value="NZ_JAOTIF010000019.1"/>
</dbReference>
<comment type="caution">
    <text evidence="1">The sequence shown here is derived from an EMBL/GenBank/DDBJ whole genome shotgun (WGS) entry which is preliminary data.</text>
</comment>
<gene>
    <name evidence="1" type="ORF">OCK74_19520</name>
</gene>
<dbReference type="EMBL" id="JAOTIF010000019">
    <property type="protein sequence ID" value="MCU7551321.1"/>
    <property type="molecule type" value="Genomic_DNA"/>
</dbReference>
<accession>A0A9X2XXQ7</accession>
<proteinExistence type="predicted"/>
<reference evidence="1" key="1">
    <citation type="submission" date="2022-09" db="EMBL/GenBank/DDBJ databases">
        <authorList>
            <person name="Yuan C."/>
            <person name="Ke Z."/>
        </authorList>
    </citation>
    <scope>NUCLEOTIDE SEQUENCE</scope>
    <source>
        <strain evidence="1">LB-8</strain>
    </source>
</reference>
<dbReference type="AlphaFoldDB" id="A0A9X2XXQ7"/>
<reference evidence="1" key="2">
    <citation type="submission" date="2023-04" db="EMBL/GenBank/DDBJ databases">
        <title>Paracnuella aquatica gen. nov., sp. nov., a member of the family Chitinophagaceae isolated from a hot spring.</title>
        <authorList>
            <person name="Wang C."/>
        </authorList>
    </citation>
    <scope>NUCLEOTIDE SEQUENCE</scope>
    <source>
        <strain evidence="1">LB-8</strain>
    </source>
</reference>
<evidence type="ECO:0000313" key="2">
    <source>
        <dbReference type="Proteomes" id="UP001155483"/>
    </source>
</evidence>
<name>A0A9X2XXQ7_9BACT</name>
<sequence>MKLLLLFVLFLPVSMVAQKIALIDRGFKRPILFTDSATTEDIINDYFPVHIEDLKSVLKTTDWFISAIDAGGTQIKDVSNVPAGKSTFYYSESVARKYAFHNIVLSTSTSGFSTSLKLVRFDDSRKRAIQKLLIFTDYIKNNLAVADEVSKLY</sequence>
<protein>
    <submittedName>
        <fullName evidence="1">Uncharacterized protein</fullName>
    </submittedName>
</protein>
<evidence type="ECO:0000313" key="1">
    <source>
        <dbReference type="EMBL" id="MCU7551321.1"/>
    </source>
</evidence>
<dbReference type="Proteomes" id="UP001155483">
    <property type="component" value="Unassembled WGS sequence"/>
</dbReference>